<feature type="domain" description="Protein kinase" evidence="19">
    <location>
        <begin position="321"/>
        <end position="599"/>
    </location>
</feature>
<dbReference type="Gene3D" id="3.30.430.20">
    <property type="entry name" value="Gnk2 domain, C-X8-C-X2-C motif"/>
    <property type="match status" value="2"/>
</dbReference>
<feature type="chain" id="PRO_5043485215" evidence="18">
    <location>
        <begin position="26"/>
        <end position="1063"/>
    </location>
</feature>
<evidence type="ECO:0000256" key="7">
    <source>
        <dbReference type="ARBA" id="ARBA00022737"/>
    </source>
</evidence>
<feature type="transmembrane region" description="Helical" evidence="17">
    <location>
        <begin position="255"/>
        <end position="276"/>
    </location>
</feature>
<keyword evidence="6 18" id="KW-0732">Signal</keyword>
<keyword evidence="9 22" id="KW-0418">Kinase</keyword>
<keyword evidence="11 17" id="KW-1133">Transmembrane helix</keyword>
<keyword evidence="12 17" id="KW-0472">Membrane</keyword>
<proteinExistence type="predicted"/>
<dbReference type="GO" id="GO:0004674">
    <property type="term" value="F:protein serine/threonine kinase activity"/>
    <property type="evidence" value="ECO:0007669"/>
    <property type="project" value="UniProtKB-KW"/>
</dbReference>
<evidence type="ECO:0000259" key="19">
    <source>
        <dbReference type="PROSITE" id="PS50011"/>
    </source>
</evidence>
<dbReference type="Pfam" id="PF07714">
    <property type="entry name" value="PK_Tyr_Ser-Thr"/>
    <property type="match status" value="1"/>
</dbReference>
<evidence type="ECO:0000259" key="20">
    <source>
        <dbReference type="PROSITE" id="PS51473"/>
    </source>
</evidence>
<evidence type="ECO:0000256" key="4">
    <source>
        <dbReference type="ARBA" id="ARBA00022679"/>
    </source>
</evidence>
<feature type="signal peptide" evidence="18">
    <location>
        <begin position="1"/>
        <end position="25"/>
    </location>
</feature>
<evidence type="ECO:0000313" key="23">
    <source>
        <dbReference type="Proteomes" id="UP001140206"/>
    </source>
</evidence>
<sequence>MTRLENGLAIILVFTQLFLHKHVMGDSRTALVAQYCNNQEPESGSALADYFVPAMDNLYTNVSANGYGTAGVGSGPNAVFGLGQCLEDLGSIDCQLCFGQVRSLLPKCYPYTGGRIYLDGCFGRYANYSFFGEALDAYDTKMCNSTSGNSTDHTFYETVQKTVNNVTVAGKSRNGYAVGSSKGSNVSVYVLVQCWEALNQSACNTCLDAAAASVLECVPAFEGRALFSGCYIRYSNRLFWNSDDTGSGSSGNHNLLWIILGPCLGVIFIIVGILVWKRKLISRKSSAESLLQLYSADLPAGMMQSSLNFKYGELKKATDNFNLSNKLGQGSCGAVFKAVLSDGKEVAVKRLFLNTRQWAQQFFNEVDLISQVRHRNLVKLLGCSLDGPESLLVYEFYPNRSLDLFLFDSSKERNLNWSQRINIIQGVAEGLSYLHEESEMRIIHRDIKASNILLDDKFKPKITDFGLARAFSEDKTHLTTGVAGTLGYMAPEYLVHGHLREKADVYSFGVLVLEMVTGKRCSGSVGSHSGHLLLSQVWNHYRSKTIEKIADKEIYEDSLKEEILSVVQIGLQCTQSSPADRPTMSKVVELIRSRSHDAEADKPINREGKRGRVRKRCILHLQATALGEATHQAVQFYFMQMGSSTNITILSLGLLFLLCVFSSFCTTVCISEARNNTLRVGEELRKYKRARALLKRLNKPSLKIIQSPDGDTIDCVPIHKQPAFDHPRLRGQKPLEPPRRPRGHVHARNISINSNQDEITHIQQLWTVSGDACPDGTIPIRRTKEDDILRARSIKRFGRKPVAAGVRRDSISSGHEHAVGFVMGEQYYGAKASMNVWAPRVASQSEFSLSQIWVISGSFGNDLNTIEAGWQVSPQLYGDNLPRFFTYWTTDAYQATGCYNLLCSGFVQTNNRIAMGAAISPTSSYRGAQFDISLLIWKDPNHGNWWLEFGSGVLVGYWPSVLFSHLADHASMIQFGGEIVNTGSNGFHSETQMGSGHFAHEGFGKSAYFRNLEIVDWDNSLIPLTNLRVLADHPNCYDIQGGINTVWGNYFYFGGPGRNMKCP</sequence>
<dbReference type="InterPro" id="IPR001245">
    <property type="entry name" value="Ser-Thr/Tyr_kinase_cat_dom"/>
</dbReference>
<evidence type="ECO:0000256" key="11">
    <source>
        <dbReference type="ARBA" id="ARBA00022989"/>
    </source>
</evidence>
<keyword evidence="23" id="KW-1185">Reference proteome</keyword>
<reference evidence="22" key="1">
    <citation type="submission" date="2022-08" db="EMBL/GenBank/DDBJ databases">
        <authorList>
            <person name="Marques A."/>
        </authorList>
    </citation>
    <scope>NUCLEOTIDE SEQUENCE</scope>
    <source>
        <strain evidence="22">RhyPub2mFocal</strain>
        <tissue evidence="22">Leaves</tissue>
    </source>
</reference>
<dbReference type="GO" id="GO:0005524">
    <property type="term" value="F:ATP binding"/>
    <property type="evidence" value="ECO:0007669"/>
    <property type="project" value="UniProtKB-KW"/>
</dbReference>
<evidence type="ECO:0000256" key="12">
    <source>
        <dbReference type="ARBA" id="ARBA00023136"/>
    </source>
</evidence>
<evidence type="ECO:0000256" key="5">
    <source>
        <dbReference type="ARBA" id="ARBA00022692"/>
    </source>
</evidence>
<keyword evidence="3" id="KW-0597">Phosphoprotein</keyword>
<evidence type="ECO:0000256" key="16">
    <source>
        <dbReference type="ARBA" id="ARBA00047951"/>
    </source>
</evidence>
<dbReference type="FunFam" id="1.10.510.10:FF:000336">
    <property type="entry name" value="Cysteine-rich receptor-like protein kinase 2"/>
    <property type="match status" value="1"/>
</dbReference>
<dbReference type="Gene3D" id="1.10.510.10">
    <property type="entry name" value="Transferase(Phosphotransferase) domain 1"/>
    <property type="match status" value="1"/>
</dbReference>
<dbReference type="FunFam" id="3.30.430.20:FF:000005">
    <property type="entry name" value="Cysteine-rich receptor-like protein kinase 2"/>
    <property type="match status" value="1"/>
</dbReference>
<keyword evidence="4" id="KW-0808">Transferase</keyword>
<evidence type="ECO:0000313" key="22">
    <source>
        <dbReference type="EMBL" id="KAJ4781618.1"/>
    </source>
</evidence>
<dbReference type="InterPro" id="IPR004314">
    <property type="entry name" value="Neprosin"/>
</dbReference>
<dbReference type="InterPro" id="IPR052059">
    <property type="entry name" value="CR_Ser/Thr_kinase"/>
</dbReference>
<dbReference type="InterPro" id="IPR025521">
    <property type="entry name" value="Neprosin_propep"/>
</dbReference>
<dbReference type="EMBL" id="JAMFTS010000003">
    <property type="protein sequence ID" value="KAJ4781618.1"/>
    <property type="molecule type" value="Genomic_DNA"/>
</dbReference>
<evidence type="ECO:0000256" key="13">
    <source>
        <dbReference type="ARBA" id="ARBA00023170"/>
    </source>
</evidence>
<evidence type="ECO:0000256" key="9">
    <source>
        <dbReference type="ARBA" id="ARBA00022777"/>
    </source>
</evidence>
<dbReference type="PANTHER" id="PTHR47973">
    <property type="entry name" value="CYSTEINE-RICH RECEPTOR-LIKE PROTEIN KINASE 3"/>
    <property type="match status" value="1"/>
</dbReference>
<dbReference type="SUPFAM" id="SSF56112">
    <property type="entry name" value="Protein kinase-like (PK-like)"/>
    <property type="match status" value="1"/>
</dbReference>
<dbReference type="FunFam" id="3.30.200.20:FF:001208">
    <property type="entry name" value="Putative DUF26-domain receptor-like protein kinase family protein"/>
    <property type="match status" value="1"/>
</dbReference>
<dbReference type="PROSITE" id="PS50011">
    <property type="entry name" value="PROTEIN_KINASE_DOM"/>
    <property type="match status" value="1"/>
</dbReference>
<protein>
    <submittedName>
        <fullName evidence="22">Cysteine-rich receptor-like protein kinase 2</fullName>
    </submittedName>
</protein>
<evidence type="ECO:0000256" key="10">
    <source>
        <dbReference type="ARBA" id="ARBA00022840"/>
    </source>
</evidence>
<keyword evidence="10" id="KW-0067">ATP-binding</keyword>
<evidence type="ECO:0000256" key="6">
    <source>
        <dbReference type="ARBA" id="ARBA00022729"/>
    </source>
</evidence>
<keyword evidence="8" id="KW-0547">Nucleotide-binding</keyword>
<dbReference type="Pfam" id="PF01657">
    <property type="entry name" value="Stress-antifung"/>
    <property type="match status" value="2"/>
</dbReference>
<evidence type="ECO:0000256" key="8">
    <source>
        <dbReference type="ARBA" id="ARBA00022741"/>
    </source>
</evidence>
<dbReference type="Pfam" id="PF14365">
    <property type="entry name" value="Neprosin_AP"/>
    <property type="match status" value="1"/>
</dbReference>
<dbReference type="CDD" id="cd23509">
    <property type="entry name" value="Gnk2-like"/>
    <property type="match status" value="2"/>
</dbReference>
<dbReference type="Gene3D" id="3.30.200.20">
    <property type="entry name" value="Phosphorylase Kinase, domain 1"/>
    <property type="match status" value="1"/>
</dbReference>
<dbReference type="CDD" id="cd14066">
    <property type="entry name" value="STKc_IRAK"/>
    <property type="match status" value="1"/>
</dbReference>
<dbReference type="FunFam" id="3.90.1320.10:FF:000001">
    <property type="entry name" value="Putative carboxyl-terminal proteinase"/>
    <property type="match status" value="1"/>
</dbReference>
<keyword evidence="7" id="KW-0677">Repeat</keyword>
<dbReference type="GO" id="GO:0016020">
    <property type="term" value="C:membrane"/>
    <property type="evidence" value="ECO:0007669"/>
    <property type="project" value="UniProtKB-SubCell"/>
</dbReference>
<dbReference type="AlphaFoldDB" id="A0AAV8EK56"/>
<dbReference type="Gene3D" id="3.90.1320.10">
    <property type="entry name" value="Outer-capsid protein sigma 3, large lobe"/>
    <property type="match status" value="1"/>
</dbReference>
<name>A0AAV8EK56_9POAL</name>
<keyword evidence="5 17" id="KW-0812">Transmembrane</keyword>
<dbReference type="InterPro" id="IPR008271">
    <property type="entry name" value="Ser/Thr_kinase_AS"/>
</dbReference>
<comment type="catalytic activity">
    <reaction evidence="16">
        <text>L-threonyl-[protein] + ATP = O-phospho-L-threonyl-[protein] + ADP + H(+)</text>
        <dbReference type="Rhea" id="RHEA:46608"/>
        <dbReference type="Rhea" id="RHEA-COMP:11060"/>
        <dbReference type="Rhea" id="RHEA-COMP:11605"/>
        <dbReference type="ChEBI" id="CHEBI:15378"/>
        <dbReference type="ChEBI" id="CHEBI:30013"/>
        <dbReference type="ChEBI" id="CHEBI:30616"/>
        <dbReference type="ChEBI" id="CHEBI:61977"/>
        <dbReference type="ChEBI" id="CHEBI:456216"/>
    </reaction>
</comment>
<keyword evidence="13 22" id="KW-0675">Receptor</keyword>
<dbReference type="InterPro" id="IPR002902">
    <property type="entry name" value="GNK2"/>
</dbReference>
<dbReference type="InterPro" id="IPR011009">
    <property type="entry name" value="Kinase-like_dom_sf"/>
</dbReference>
<dbReference type="PROSITE" id="PS52045">
    <property type="entry name" value="NEPROSIN_PEP_CD"/>
    <property type="match status" value="1"/>
</dbReference>
<feature type="domain" description="Neprosin PEP catalytic" evidence="21">
    <location>
        <begin position="809"/>
        <end position="1063"/>
    </location>
</feature>
<evidence type="ECO:0000259" key="21">
    <source>
        <dbReference type="PROSITE" id="PS52045"/>
    </source>
</evidence>
<evidence type="ECO:0000256" key="1">
    <source>
        <dbReference type="ARBA" id="ARBA00004167"/>
    </source>
</evidence>
<comment type="catalytic activity">
    <reaction evidence="15">
        <text>L-seryl-[protein] + ATP = O-phospho-L-seryl-[protein] + ADP + H(+)</text>
        <dbReference type="Rhea" id="RHEA:17989"/>
        <dbReference type="Rhea" id="RHEA-COMP:9863"/>
        <dbReference type="Rhea" id="RHEA-COMP:11604"/>
        <dbReference type="ChEBI" id="CHEBI:15378"/>
        <dbReference type="ChEBI" id="CHEBI:29999"/>
        <dbReference type="ChEBI" id="CHEBI:30616"/>
        <dbReference type="ChEBI" id="CHEBI:83421"/>
        <dbReference type="ChEBI" id="CHEBI:456216"/>
    </reaction>
</comment>
<feature type="domain" description="Gnk2-homologous" evidence="20">
    <location>
        <begin position="29"/>
        <end position="130"/>
    </location>
</feature>
<dbReference type="Proteomes" id="UP001140206">
    <property type="component" value="Chromosome 3"/>
</dbReference>
<dbReference type="InterPro" id="IPR000719">
    <property type="entry name" value="Prot_kinase_dom"/>
</dbReference>
<dbReference type="PROSITE" id="PS00108">
    <property type="entry name" value="PROTEIN_KINASE_ST"/>
    <property type="match status" value="1"/>
</dbReference>
<dbReference type="FunFam" id="3.30.430.20:FF:000015">
    <property type="entry name" value="Cysteine-rich receptor-like protein kinase 3"/>
    <property type="match status" value="1"/>
</dbReference>
<dbReference type="Pfam" id="PF03080">
    <property type="entry name" value="Neprosin"/>
    <property type="match status" value="1"/>
</dbReference>
<accession>A0AAV8EK56</accession>
<evidence type="ECO:0000256" key="2">
    <source>
        <dbReference type="ARBA" id="ARBA00022527"/>
    </source>
</evidence>
<dbReference type="PROSITE" id="PS51473">
    <property type="entry name" value="GNK2"/>
    <property type="match status" value="2"/>
</dbReference>
<evidence type="ECO:0000256" key="3">
    <source>
        <dbReference type="ARBA" id="ARBA00022553"/>
    </source>
</evidence>
<keyword evidence="14" id="KW-0325">Glycoprotein</keyword>
<feature type="domain" description="Gnk2-homologous" evidence="20">
    <location>
        <begin position="138"/>
        <end position="239"/>
    </location>
</feature>
<evidence type="ECO:0000256" key="14">
    <source>
        <dbReference type="ARBA" id="ARBA00023180"/>
    </source>
</evidence>
<comment type="caution">
    <text evidence="22">The sequence shown here is derived from an EMBL/GenBank/DDBJ whole genome shotgun (WGS) entry which is preliminary data.</text>
</comment>
<feature type="transmembrane region" description="Helical" evidence="17">
    <location>
        <begin position="647"/>
        <end position="664"/>
    </location>
</feature>
<evidence type="ECO:0000256" key="18">
    <source>
        <dbReference type="SAM" id="SignalP"/>
    </source>
</evidence>
<organism evidence="22 23">
    <name type="scientific">Rhynchospora pubera</name>
    <dbReference type="NCBI Taxonomy" id="906938"/>
    <lineage>
        <taxon>Eukaryota</taxon>
        <taxon>Viridiplantae</taxon>
        <taxon>Streptophyta</taxon>
        <taxon>Embryophyta</taxon>
        <taxon>Tracheophyta</taxon>
        <taxon>Spermatophyta</taxon>
        <taxon>Magnoliopsida</taxon>
        <taxon>Liliopsida</taxon>
        <taxon>Poales</taxon>
        <taxon>Cyperaceae</taxon>
        <taxon>Cyperoideae</taxon>
        <taxon>Rhynchosporeae</taxon>
        <taxon>Rhynchospora</taxon>
    </lineage>
</organism>
<evidence type="ECO:0000256" key="15">
    <source>
        <dbReference type="ARBA" id="ARBA00047558"/>
    </source>
</evidence>
<evidence type="ECO:0000256" key="17">
    <source>
        <dbReference type="SAM" id="Phobius"/>
    </source>
</evidence>
<keyword evidence="2" id="KW-0723">Serine/threonine-protein kinase</keyword>
<comment type="subcellular location">
    <subcellularLocation>
        <location evidence="1">Membrane</location>
        <topology evidence="1">Single-pass membrane protein</topology>
    </subcellularLocation>
</comment>
<gene>
    <name evidence="22" type="ORF">LUZ62_065875</name>
</gene>
<dbReference type="SMART" id="SM00220">
    <property type="entry name" value="S_TKc"/>
    <property type="match status" value="1"/>
</dbReference>
<dbReference type="InterPro" id="IPR038408">
    <property type="entry name" value="GNK2_sf"/>
</dbReference>